<dbReference type="Pfam" id="PF01086">
    <property type="entry name" value="Clathrin_lg_ch"/>
    <property type="match status" value="1"/>
</dbReference>
<sequence>MADKFPEIDVDTSGQDIEGDFFSREKELVGDEFRTEEDNAIAEREKANAKKKAEIIASAQQSIDDFYDNHNNKKEEHAKQVLKEQEEFLEKRDGFLTRGTLWDRVNELVKEAGEGSDSARTRAVTSLVSRVC</sequence>
<dbReference type="GO" id="GO:0006886">
    <property type="term" value="P:intracellular protein transport"/>
    <property type="evidence" value="ECO:0007669"/>
    <property type="project" value="InterPro"/>
</dbReference>
<reference evidence="7" key="1">
    <citation type="submission" date="2020-10" db="EMBL/GenBank/DDBJ databases">
        <title>The Whole-Genome Sequence of Metschnikowia persimmonesis, a Novel Endophytic Yeast Species Isolated from Medicinal Plant Diospyros kaki Thumb.</title>
        <authorList>
            <person name="Rahmat E."/>
            <person name="Kang Y."/>
        </authorList>
    </citation>
    <scope>NUCLEOTIDE SEQUENCE</scope>
    <source>
        <strain evidence="7">KIOM G15050</strain>
    </source>
</reference>
<comment type="function">
    <text evidence="6">Clathrin is the major protein of the polyhedral coat of coated pits and vesicles.</text>
</comment>
<evidence type="ECO:0000256" key="6">
    <source>
        <dbReference type="RuleBase" id="RU363137"/>
    </source>
</evidence>
<keyword evidence="4 6" id="KW-0168">Coated pit</keyword>
<dbReference type="Proteomes" id="UP000649328">
    <property type="component" value="Unassembled WGS sequence"/>
</dbReference>
<gene>
    <name evidence="7" type="ORF">HF325_003746</name>
</gene>
<dbReference type="EMBL" id="JACBPP010000005">
    <property type="protein sequence ID" value="KAF8001245.1"/>
    <property type="molecule type" value="Genomic_DNA"/>
</dbReference>
<comment type="similarity">
    <text evidence="2 6">Belongs to the clathrin light chain family.</text>
</comment>
<comment type="caution">
    <text evidence="7">The sequence shown here is derived from an EMBL/GenBank/DDBJ whole genome shotgun (WGS) entry which is preliminary data.</text>
</comment>
<keyword evidence="5 6" id="KW-0968">Cytoplasmic vesicle</keyword>
<evidence type="ECO:0000256" key="2">
    <source>
        <dbReference type="ARBA" id="ARBA00005263"/>
    </source>
</evidence>
<protein>
    <recommendedName>
        <fullName evidence="6">Clathrin light chain</fullName>
    </recommendedName>
</protein>
<evidence type="ECO:0000256" key="1">
    <source>
        <dbReference type="ARBA" id="ARBA00004180"/>
    </source>
</evidence>
<evidence type="ECO:0000313" key="7">
    <source>
        <dbReference type="EMBL" id="KAF8001245.1"/>
    </source>
</evidence>
<evidence type="ECO:0000256" key="4">
    <source>
        <dbReference type="ARBA" id="ARBA00023176"/>
    </source>
</evidence>
<evidence type="ECO:0000313" key="8">
    <source>
        <dbReference type="Proteomes" id="UP000649328"/>
    </source>
</evidence>
<organism evidence="7 8">
    <name type="scientific">Metschnikowia pulcherrima</name>
    <dbReference type="NCBI Taxonomy" id="27326"/>
    <lineage>
        <taxon>Eukaryota</taxon>
        <taxon>Fungi</taxon>
        <taxon>Dikarya</taxon>
        <taxon>Ascomycota</taxon>
        <taxon>Saccharomycotina</taxon>
        <taxon>Pichiomycetes</taxon>
        <taxon>Metschnikowiaceae</taxon>
        <taxon>Metschnikowia</taxon>
    </lineage>
</organism>
<dbReference type="AlphaFoldDB" id="A0A8H7LB99"/>
<dbReference type="InterPro" id="IPR000996">
    <property type="entry name" value="Clathrin_L-chain"/>
</dbReference>
<dbReference type="OrthoDB" id="5512at2759"/>
<keyword evidence="8" id="KW-1185">Reference proteome</keyword>
<dbReference type="GO" id="GO:0016192">
    <property type="term" value="P:vesicle-mediated transport"/>
    <property type="evidence" value="ECO:0007669"/>
    <property type="project" value="InterPro"/>
</dbReference>
<evidence type="ECO:0000256" key="5">
    <source>
        <dbReference type="ARBA" id="ARBA00023329"/>
    </source>
</evidence>
<dbReference type="GO" id="GO:0030130">
    <property type="term" value="C:clathrin coat of trans-Golgi network vesicle"/>
    <property type="evidence" value="ECO:0007669"/>
    <property type="project" value="InterPro"/>
</dbReference>
<dbReference type="GO" id="GO:0030132">
    <property type="term" value="C:clathrin coat of coated pit"/>
    <property type="evidence" value="ECO:0007669"/>
    <property type="project" value="InterPro"/>
</dbReference>
<name>A0A8H7LB99_9ASCO</name>
<comment type="subcellular location">
    <subcellularLocation>
        <location evidence="1 6">Cytoplasmic vesicle membrane</location>
        <topology evidence="1 6">Peripheral membrane protein</topology>
        <orientation evidence="1 6">Cytoplasmic side</orientation>
    </subcellularLocation>
    <subcellularLocation>
        <location evidence="6">Membrane</location>
        <location evidence="6">Coated pit</location>
        <topology evidence="6">Peripheral membrane protein</topology>
        <orientation evidence="6">Cytoplasmic side</orientation>
    </subcellularLocation>
    <text evidence="6">Cytoplasmic face of coated pits and vesicles.</text>
</comment>
<proteinExistence type="inferred from homology"/>
<accession>A0A8H7LB99</accession>
<keyword evidence="3 6" id="KW-0472">Membrane</keyword>
<evidence type="ECO:0000256" key="3">
    <source>
        <dbReference type="ARBA" id="ARBA00023136"/>
    </source>
</evidence>
<dbReference type="GO" id="GO:0005198">
    <property type="term" value="F:structural molecule activity"/>
    <property type="evidence" value="ECO:0007669"/>
    <property type="project" value="InterPro"/>
</dbReference>